<dbReference type="WBParaSite" id="PEQ_0000624701-mRNA-1">
    <property type="protein sequence ID" value="PEQ_0000624701-mRNA-1"/>
    <property type="gene ID" value="PEQ_0000624701"/>
</dbReference>
<evidence type="ECO:0000313" key="2">
    <source>
        <dbReference type="WBParaSite" id="PEQ_0000624701-mRNA-1"/>
    </source>
</evidence>
<keyword evidence="1" id="KW-1185">Reference proteome</keyword>
<dbReference type="Proteomes" id="UP000887564">
    <property type="component" value="Unplaced"/>
</dbReference>
<evidence type="ECO:0000313" key="1">
    <source>
        <dbReference type="Proteomes" id="UP000887564"/>
    </source>
</evidence>
<proteinExistence type="predicted"/>
<reference evidence="2" key="1">
    <citation type="submission" date="2022-11" db="UniProtKB">
        <authorList>
            <consortium name="WormBaseParasite"/>
        </authorList>
    </citation>
    <scope>IDENTIFICATION</scope>
</reference>
<accession>A0A914RN55</accession>
<name>A0A914RN55_PAREQ</name>
<dbReference type="AlphaFoldDB" id="A0A914RN55"/>
<sequence>MRYWQVQVKIALLDYGGFPLAINRSPEEMRINLMEHPNLSNVIVLFIVFKARVGDVGGQAVGYYGGCYSPAGTMIIAHSYFGGFCAWSCKQVISEYRF</sequence>
<organism evidence="1 2">
    <name type="scientific">Parascaris equorum</name>
    <name type="common">Equine roundworm</name>
    <dbReference type="NCBI Taxonomy" id="6256"/>
    <lineage>
        <taxon>Eukaryota</taxon>
        <taxon>Metazoa</taxon>
        <taxon>Ecdysozoa</taxon>
        <taxon>Nematoda</taxon>
        <taxon>Chromadorea</taxon>
        <taxon>Rhabditida</taxon>
        <taxon>Spirurina</taxon>
        <taxon>Ascaridomorpha</taxon>
        <taxon>Ascaridoidea</taxon>
        <taxon>Ascarididae</taxon>
        <taxon>Parascaris</taxon>
    </lineage>
</organism>
<protein>
    <submittedName>
        <fullName evidence="2">Uncharacterized protein</fullName>
    </submittedName>
</protein>